<dbReference type="Proteomes" id="UP000324897">
    <property type="component" value="Chromosome 4"/>
</dbReference>
<feature type="non-terminal residue" evidence="1">
    <location>
        <position position="1"/>
    </location>
</feature>
<dbReference type="PANTHER" id="PTHR31264">
    <property type="entry name" value="OS07G0554500 PROTEIN-RELATED"/>
    <property type="match status" value="1"/>
</dbReference>
<keyword evidence="2" id="KW-1185">Reference proteome</keyword>
<evidence type="ECO:0000313" key="1">
    <source>
        <dbReference type="EMBL" id="TVU39319.1"/>
    </source>
</evidence>
<proteinExistence type="predicted"/>
<accession>A0A5J9VT33</accession>
<name>A0A5J9VT33_9POAL</name>
<dbReference type="Gene3D" id="3.30.70.330">
    <property type="match status" value="1"/>
</dbReference>
<organism evidence="1 2">
    <name type="scientific">Eragrostis curvula</name>
    <name type="common">weeping love grass</name>
    <dbReference type="NCBI Taxonomy" id="38414"/>
    <lineage>
        <taxon>Eukaryota</taxon>
        <taxon>Viridiplantae</taxon>
        <taxon>Streptophyta</taxon>
        <taxon>Embryophyta</taxon>
        <taxon>Tracheophyta</taxon>
        <taxon>Spermatophyta</taxon>
        <taxon>Magnoliopsida</taxon>
        <taxon>Liliopsida</taxon>
        <taxon>Poales</taxon>
        <taxon>Poaceae</taxon>
        <taxon>PACMAD clade</taxon>
        <taxon>Chloridoideae</taxon>
        <taxon>Eragrostideae</taxon>
        <taxon>Eragrostidinae</taxon>
        <taxon>Eragrostis</taxon>
    </lineage>
</organism>
<protein>
    <recommendedName>
        <fullName evidence="3">RRM domain-containing protein</fullName>
    </recommendedName>
</protein>
<evidence type="ECO:0008006" key="3">
    <source>
        <dbReference type="Google" id="ProtNLM"/>
    </source>
</evidence>
<dbReference type="PANTHER" id="PTHR31264:SF3">
    <property type="entry name" value="OS07G0554100 PROTEIN"/>
    <property type="match status" value="1"/>
</dbReference>
<dbReference type="InterPro" id="IPR012677">
    <property type="entry name" value="Nucleotide-bd_a/b_plait_sf"/>
</dbReference>
<dbReference type="InterPro" id="IPR035979">
    <property type="entry name" value="RBD_domain_sf"/>
</dbReference>
<dbReference type="GO" id="GO:0003676">
    <property type="term" value="F:nucleic acid binding"/>
    <property type="evidence" value="ECO:0007669"/>
    <property type="project" value="InterPro"/>
</dbReference>
<sequence>MSSWRVRTSPAARRRGHDDKKVTIPSTVILRHMFTPAELRANEELLPDLEADVTEECIKIGPGVILVEFKDRKDAAKCIEKMNGTWPDLTYDRFLVMCRTFDTDDDLAGNERAPIILPEHGLCDPVTCEFTLLPPVPAGFLASTLGKVQDDNMEFFYPFFDPLGCYDDEAQFRVICWTLSEEMAVVFVYSSASGSWTHGASATWAALDLDVQPGEVSCVSPWPSYAYGCLYWHAGVSDDLIKLDVNSMEISIVPLPSDHEDNQDIVLVEAGEGKIGMFSRIGSHPEHLRYSIRQNVSGDPNEPSVRTVFILLPREYDIYFMDGVAQGYHA</sequence>
<comment type="caution">
    <text evidence="1">The sequence shown here is derived from an EMBL/GenBank/DDBJ whole genome shotgun (WGS) entry which is preliminary data.</text>
</comment>
<dbReference type="Gramene" id="TVU39319">
    <property type="protein sequence ID" value="TVU39319"/>
    <property type="gene ID" value="EJB05_12732"/>
</dbReference>
<dbReference type="EMBL" id="RWGY01000007">
    <property type="protein sequence ID" value="TVU39319.1"/>
    <property type="molecule type" value="Genomic_DNA"/>
</dbReference>
<evidence type="ECO:0000313" key="2">
    <source>
        <dbReference type="Proteomes" id="UP000324897"/>
    </source>
</evidence>
<dbReference type="OrthoDB" id="10258585at2759"/>
<dbReference type="SUPFAM" id="SSF54928">
    <property type="entry name" value="RNA-binding domain, RBD"/>
    <property type="match status" value="1"/>
</dbReference>
<gene>
    <name evidence="1" type="ORF">EJB05_12732</name>
</gene>
<dbReference type="AlphaFoldDB" id="A0A5J9VT33"/>
<reference evidence="1 2" key="1">
    <citation type="journal article" date="2019" name="Sci. Rep.">
        <title>A high-quality genome of Eragrostis curvula grass provides insights into Poaceae evolution and supports new strategies to enhance forage quality.</title>
        <authorList>
            <person name="Carballo J."/>
            <person name="Santos B.A.C.M."/>
            <person name="Zappacosta D."/>
            <person name="Garbus I."/>
            <person name="Selva J.P."/>
            <person name="Gallo C.A."/>
            <person name="Diaz A."/>
            <person name="Albertini E."/>
            <person name="Caccamo M."/>
            <person name="Echenique V."/>
        </authorList>
    </citation>
    <scope>NUCLEOTIDE SEQUENCE [LARGE SCALE GENOMIC DNA]</scope>
    <source>
        <strain evidence="2">cv. Victoria</strain>
        <tissue evidence="1">Leaf</tissue>
    </source>
</reference>